<protein>
    <recommendedName>
        <fullName evidence="4">OBG-type G domain-containing protein</fullName>
    </recommendedName>
</protein>
<dbReference type="AlphaFoldDB" id="A0AAV6J0U6"/>
<keyword evidence="2" id="KW-0342">GTP-binding</keyword>
<proteinExistence type="predicted"/>
<sequence length="497" mass="55349">MAKTQKNKATAHHLGLLKAKLAKLRRDLLAPPSKGGGGAGEGFDVTKSGDARVGLVGFPSVGKSTLLNKLTGTFSEILNTVKFIWIGFNNVISLSLSLCGTHTEKNGMPLMKDVATLVVCDVRNPHYNFGGDKAAIERWSTVVLGKIILEKALFEFGASSNLLIQSSFSFFFFVSSVLGGLGGPLFQWYSESSHFVHILPKVASYEFTTLTCIPGVIIYRGAKIQLLDLPGIIEGAKDGKGRGRQVISTARTCNCILIVLDAIKPITHKRLIEKELEGFGIRLNKEPPNLSFRKKEKGGINFTSTVANTHLDLETVKAICSEYRIHNADINLRCDATADDLIDVIEGSRIYMPCIYAVNKIDQITLEELEILDKLPHYCPVSAHLEWNLDGLLDKIWEYLALTRIYTKPKGMNPDYEDPVILSSKKKTVEDFCERIHKDMLKQFKFYKTCEVDPVDVIQLLHMHALVWGSSVKHKPQRVGKEHELEDEDVVQIIKKV</sequence>
<evidence type="ECO:0000259" key="4">
    <source>
        <dbReference type="PROSITE" id="PS51710"/>
    </source>
</evidence>
<dbReference type="PROSITE" id="PS00905">
    <property type="entry name" value="GTP1_OBG"/>
    <property type="match status" value="1"/>
</dbReference>
<evidence type="ECO:0000256" key="1">
    <source>
        <dbReference type="ARBA" id="ARBA00022741"/>
    </source>
</evidence>
<dbReference type="PANTHER" id="PTHR43127">
    <property type="entry name" value="DEVELOPMENTALLY-REGULATED GTP-BINDING PROTEIN 2"/>
    <property type="match status" value="1"/>
</dbReference>
<dbReference type="InterPro" id="IPR006074">
    <property type="entry name" value="GTP1-OBG_CS"/>
</dbReference>
<dbReference type="InterPro" id="IPR031167">
    <property type="entry name" value="G_OBG"/>
</dbReference>
<dbReference type="InterPro" id="IPR027417">
    <property type="entry name" value="P-loop_NTPase"/>
</dbReference>
<dbReference type="CDD" id="cd17230">
    <property type="entry name" value="TGS_DRG1"/>
    <property type="match status" value="1"/>
</dbReference>
<feature type="domain" description="OBG-type G" evidence="4">
    <location>
        <begin position="200"/>
        <end position="401"/>
    </location>
</feature>
<dbReference type="NCBIfam" id="TIGR00231">
    <property type="entry name" value="small_GTP"/>
    <property type="match status" value="1"/>
</dbReference>
<keyword evidence="1" id="KW-0547">Nucleotide-binding</keyword>
<keyword evidence="3" id="KW-0472">Membrane</keyword>
<feature type="transmembrane region" description="Helical" evidence="3">
    <location>
        <begin position="168"/>
        <end position="189"/>
    </location>
</feature>
<comment type="caution">
    <text evidence="5">The sequence shown here is derived from an EMBL/GenBank/DDBJ whole genome shotgun (WGS) entry which is preliminary data.</text>
</comment>
<name>A0AAV6J0U6_9ERIC</name>
<dbReference type="Pfam" id="PF01926">
    <property type="entry name" value="MMR_HSR1"/>
    <property type="match status" value="2"/>
</dbReference>
<dbReference type="InterPro" id="IPR045001">
    <property type="entry name" value="DRG"/>
</dbReference>
<dbReference type="GO" id="GO:0005525">
    <property type="term" value="F:GTP binding"/>
    <property type="evidence" value="ECO:0007669"/>
    <property type="project" value="UniProtKB-KW"/>
</dbReference>
<dbReference type="InterPro" id="IPR012675">
    <property type="entry name" value="Beta-grasp_dom_sf"/>
</dbReference>
<dbReference type="SUPFAM" id="SSF81271">
    <property type="entry name" value="TGS-like"/>
    <property type="match status" value="1"/>
</dbReference>
<dbReference type="InterPro" id="IPR012676">
    <property type="entry name" value="TGS-like"/>
</dbReference>
<accession>A0AAV6J0U6</accession>
<dbReference type="Gene3D" id="3.10.20.30">
    <property type="match status" value="1"/>
</dbReference>
<evidence type="ECO:0000313" key="6">
    <source>
        <dbReference type="Proteomes" id="UP000823749"/>
    </source>
</evidence>
<dbReference type="FunFam" id="3.40.50.300:FF:001436">
    <property type="entry name" value="Developmentally-regulated GTP-binding protein"/>
    <property type="match status" value="1"/>
</dbReference>
<dbReference type="InterPro" id="IPR031662">
    <property type="entry name" value="GTP-binding_2"/>
</dbReference>
<dbReference type="Pfam" id="PF02824">
    <property type="entry name" value="TGS"/>
    <property type="match status" value="2"/>
</dbReference>
<evidence type="ECO:0000256" key="3">
    <source>
        <dbReference type="SAM" id="Phobius"/>
    </source>
</evidence>
<reference evidence="5" key="1">
    <citation type="submission" date="2020-08" db="EMBL/GenBank/DDBJ databases">
        <title>Plant Genome Project.</title>
        <authorList>
            <person name="Zhang R.-G."/>
        </authorList>
    </citation>
    <scope>NUCLEOTIDE SEQUENCE</scope>
    <source>
        <strain evidence="5">WSP0</strain>
        <tissue evidence="5">Leaf</tissue>
    </source>
</reference>
<keyword evidence="3" id="KW-0812">Transmembrane</keyword>
<dbReference type="Proteomes" id="UP000823749">
    <property type="component" value="Chromosome 8"/>
</dbReference>
<dbReference type="PROSITE" id="PS51710">
    <property type="entry name" value="G_OBG"/>
    <property type="match status" value="1"/>
</dbReference>
<dbReference type="SUPFAM" id="SSF52540">
    <property type="entry name" value="P-loop containing nucleoside triphosphate hydrolases"/>
    <property type="match status" value="2"/>
</dbReference>
<organism evidence="5 6">
    <name type="scientific">Rhododendron griersonianum</name>
    <dbReference type="NCBI Taxonomy" id="479676"/>
    <lineage>
        <taxon>Eukaryota</taxon>
        <taxon>Viridiplantae</taxon>
        <taxon>Streptophyta</taxon>
        <taxon>Embryophyta</taxon>
        <taxon>Tracheophyta</taxon>
        <taxon>Spermatophyta</taxon>
        <taxon>Magnoliopsida</taxon>
        <taxon>eudicotyledons</taxon>
        <taxon>Gunneridae</taxon>
        <taxon>Pentapetalae</taxon>
        <taxon>asterids</taxon>
        <taxon>Ericales</taxon>
        <taxon>Ericaceae</taxon>
        <taxon>Ericoideae</taxon>
        <taxon>Rhodoreae</taxon>
        <taxon>Rhododendron</taxon>
    </lineage>
</organism>
<dbReference type="EMBL" id="JACTNZ010000008">
    <property type="protein sequence ID" value="KAG5534168.1"/>
    <property type="molecule type" value="Genomic_DNA"/>
</dbReference>
<evidence type="ECO:0000256" key="2">
    <source>
        <dbReference type="ARBA" id="ARBA00023134"/>
    </source>
</evidence>
<evidence type="ECO:0000313" key="5">
    <source>
        <dbReference type="EMBL" id="KAG5534168.1"/>
    </source>
</evidence>
<keyword evidence="3" id="KW-1133">Transmembrane helix</keyword>
<dbReference type="Gene3D" id="6.10.140.1070">
    <property type="match status" value="2"/>
</dbReference>
<keyword evidence="6" id="KW-1185">Reference proteome</keyword>
<dbReference type="Pfam" id="PF16897">
    <property type="entry name" value="MMR_HSR1_Xtn"/>
    <property type="match status" value="1"/>
</dbReference>
<dbReference type="GO" id="GO:0003924">
    <property type="term" value="F:GTPase activity"/>
    <property type="evidence" value="ECO:0007669"/>
    <property type="project" value="InterPro"/>
</dbReference>
<dbReference type="CDD" id="cd01896">
    <property type="entry name" value="DRG"/>
    <property type="match status" value="1"/>
</dbReference>
<dbReference type="InterPro" id="IPR006073">
    <property type="entry name" value="GTP-bd"/>
</dbReference>
<gene>
    <name evidence="5" type="ORF">RHGRI_022339</name>
</gene>
<dbReference type="InterPro" id="IPR005225">
    <property type="entry name" value="Small_GTP-bd"/>
</dbReference>
<dbReference type="InterPro" id="IPR004095">
    <property type="entry name" value="TGS"/>
</dbReference>